<keyword evidence="1" id="KW-0378">Hydrolase</keyword>
<dbReference type="InterPro" id="IPR008928">
    <property type="entry name" value="6-hairpin_glycosidase_sf"/>
</dbReference>
<dbReference type="InterPro" id="IPR010905">
    <property type="entry name" value="Glyco_hydro_88"/>
</dbReference>
<dbReference type="STRING" id="27342.A0A0H2RDP2"/>
<accession>A0A0H2RDP2</accession>
<evidence type="ECO:0000313" key="3">
    <source>
        <dbReference type="Proteomes" id="UP000053477"/>
    </source>
</evidence>
<organism evidence="2 3">
    <name type="scientific">Schizopora paradoxa</name>
    <dbReference type="NCBI Taxonomy" id="27342"/>
    <lineage>
        <taxon>Eukaryota</taxon>
        <taxon>Fungi</taxon>
        <taxon>Dikarya</taxon>
        <taxon>Basidiomycota</taxon>
        <taxon>Agaricomycotina</taxon>
        <taxon>Agaricomycetes</taxon>
        <taxon>Hymenochaetales</taxon>
        <taxon>Schizoporaceae</taxon>
        <taxon>Schizopora</taxon>
    </lineage>
</organism>
<gene>
    <name evidence="2" type="ORF">SCHPADRAFT_833230</name>
</gene>
<reference evidence="2 3" key="1">
    <citation type="submission" date="2015-04" db="EMBL/GenBank/DDBJ databases">
        <title>Complete genome sequence of Schizopora paradoxa KUC8140, a cosmopolitan wood degrader in East Asia.</title>
        <authorList>
            <consortium name="DOE Joint Genome Institute"/>
            <person name="Min B."/>
            <person name="Park H."/>
            <person name="Jang Y."/>
            <person name="Kim J.-J."/>
            <person name="Kim K.H."/>
            <person name="Pangilinan J."/>
            <person name="Lipzen A."/>
            <person name="Riley R."/>
            <person name="Grigoriev I.V."/>
            <person name="Spatafora J.W."/>
            <person name="Choi I.-G."/>
        </authorList>
    </citation>
    <scope>NUCLEOTIDE SEQUENCE [LARGE SCALE GENOMIC DNA]</scope>
    <source>
        <strain evidence="2 3">KUC8140</strain>
    </source>
</reference>
<evidence type="ECO:0000313" key="2">
    <source>
        <dbReference type="EMBL" id="KLO09955.1"/>
    </source>
</evidence>
<evidence type="ECO:0000256" key="1">
    <source>
        <dbReference type="ARBA" id="ARBA00022801"/>
    </source>
</evidence>
<proteinExistence type="predicted"/>
<sequence length="366" mass="39640">MEQESQIYQQNEHFIEPMREVMLGSIRTSWEQGTAAGAVTELDDSEYSVFSQNPFQSNGTLPAATLRLALSAVVRQTSDGRLSQDIGDATDDAALDGASAGPAVLLGTYTEPSRTDYWWNAAANQINYLLYTAPRTSTGAISHRSDAKAYWSDGVYMGFPFIAMYGAVSQNQTLLQIAYDQCRLYRNALLVNTPNGNLWAHIFNDDTGQFDDAGTWATGNAWAALGMIRVQAIISKTNFASSMASQMNDLSVWVKEILDGSFRQLTSNNLLPDYFTNGPNNNDSSSAAALASVAYRAAAMNPSMFGTNYTDIAGLLRDAVFSGIDDLGVLSPVVDPLNAAAIGTLSTEAQAFGLMMMAAWRDWIGQ</sequence>
<dbReference type="Pfam" id="PF07470">
    <property type="entry name" value="Glyco_hydro_88"/>
    <property type="match status" value="1"/>
</dbReference>
<dbReference type="InParanoid" id="A0A0H2RDP2"/>
<dbReference type="AlphaFoldDB" id="A0A0H2RDP2"/>
<dbReference type="PANTHER" id="PTHR41814">
    <property type="entry name" value="EXPRESSED PROTEIN"/>
    <property type="match status" value="1"/>
</dbReference>
<dbReference type="Gene3D" id="1.50.10.10">
    <property type="match status" value="1"/>
</dbReference>
<dbReference type="InterPro" id="IPR012341">
    <property type="entry name" value="6hp_glycosidase-like_sf"/>
</dbReference>
<dbReference type="Proteomes" id="UP000053477">
    <property type="component" value="Unassembled WGS sequence"/>
</dbReference>
<dbReference type="OrthoDB" id="4138492at2759"/>
<dbReference type="EMBL" id="KQ086040">
    <property type="protein sequence ID" value="KLO09955.1"/>
    <property type="molecule type" value="Genomic_DNA"/>
</dbReference>
<dbReference type="PANTHER" id="PTHR41814:SF1">
    <property type="entry name" value="CELLULASE"/>
    <property type="match status" value="1"/>
</dbReference>
<keyword evidence="3" id="KW-1185">Reference proteome</keyword>
<name>A0A0H2RDP2_9AGAM</name>
<protein>
    <submittedName>
        <fullName evidence="2">Six-hairpin glycosidase</fullName>
    </submittedName>
</protein>
<dbReference type="SUPFAM" id="SSF48208">
    <property type="entry name" value="Six-hairpin glycosidases"/>
    <property type="match status" value="1"/>
</dbReference>
<keyword evidence="2" id="KW-0326">Glycosidase</keyword>
<dbReference type="GO" id="GO:0005975">
    <property type="term" value="P:carbohydrate metabolic process"/>
    <property type="evidence" value="ECO:0007669"/>
    <property type="project" value="InterPro"/>
</dbReference>
<dbReference type="GO" id="GO:0016798">
    <property type="term" value="F:hydrolase activity, acting on glycosyl bonds"/>
    <property type="evidence" value="ECO:0007669"/>
    <property type="project" value="UniProtKB-KW"/>
</dbReference>